<accession>A0A2T4C1D1</accession>
<dbReference type="PANTHER" id="PTHR12843">
    <property type="entry name" value="PROTEIN-LYSINE N-METHYLTRANSFERASE METTL10"/>
    <property type="match status" value="1"/>
</dbReference>
<organism evidence="7 8">
    <name type="scientific">Trichoderma longibrachiatum ATCC 18648</name>
    <dbReference type="NCBI Taxonomy" id="983965"/>
    <lineage>
        <taxon>Eukaryota</taxon>
        <taxon>Fungi</taxon>
        <taxon>Dikarya</taxon>
        <taxon>Ascomycota</taxon>
        <taxon>Pezizomycotina</taxon>
        <taxon>Sordariomycetes</taxon>
        <taxon>Hypocreomycetidae</taxon>
        <taxon>Hypocreales</taxon>
        <taxon>Hypocreaceae</taxon>
        <taxon>Trichoderma</taxon>
    </lineage>
</organism>
<name>A0A2T4C1D1_TRILO</name>
<protein>
    <recommendedName>
        <fullName evidence="5">Protein-lysine N-methyltransferase EFM4</fullName>
        <ecNumber evidence="5">2.1.1.-</ecNumber>
    </recommendedName>
    <alternativeName>
        <fullName evidence="5">Elongation factor methyltransferase 4</fullName>
    </alternativeName>
</protein>
<dbReference type="GO" id="GO:0032259">
    <property type="term" value="P:methylation"/>
    <property type="evidence" value="ECO:0007669"/>
    <property type="project" value="UniProtKB-KW"/>
</dbReference>
<keyword evidence="5" id="KW-0813">Transport</keyword>
<dbReference type="InterPro" id="IPR029063">
    <property type="entry name" value="SAM-dependent_MTases_sf"/>
</dbReference>
<evidence type="ECO:0000256" key="1">
    <source>
        <dbReference type="ARBA" id="ARBA00022490"/>
    </source>
</evidence>
<evidence type="ECO:0000256" key="4">
    <source>
        <dbReference type="ARBA" id="ARBA00022691"/>
    </source>
</evidence>
<dbReference type="GO" id="GO:0016279">
    <property type="term" value="F:protein-lysine N-methyltransferase activity"/>
    <property type="evidence" value="ECO:0007669"/>
    <property type="project" value="UniProtKB-UniRule"/>
</dbReference>
<dbReference type="InterPro" id="IPR026635">
    <property type="entry name" value="Efm4/METTL10"/>
</dbReference>
<evidence type="ECO:0000259" key="6">
    <source>
        <dbReference type="Pfam" id="PF13847"/>
    </source>
</evidence>
<keyword evidence="1 5" id="KW-0963">Cytoplasm</keyword>
<dbReference type="AlphaFoldDB" id="A0A2T4C1D1"/>
<comment type="function">
    <text evidence="5">S-adenosyl-L-methionine-dependent protein-lysine N-methyltransferase that mono- and dimethylates elongation factor 1-alpha at 'Lys-316'. May play a role in intracellular transport.</text>
</comment>
<evidence type="ECO:0000256" key="2">
    <source>
        <dbReference type="ARBA" id="ARBA00022603"/>
    </source>
</evidence>
<dbReference type="PANTHER" id="PTHR12843:SF5">
    <property type="entry name" value="EEF1A LYSINE METHYLTRANSFERASE 2"/>
    <property type="match status" value="1"/>
</dbReference>
<dbReference type="EC" id="2.1.1.-" evidence="5"/>
<gene>
    <name evidence="5" type="primary">EFM4</name>
    <name evidence="7" type="ORF">M440DRAFT_1379562</name>
</gene>
<dbReference type="SUPFAM" id="SSF53335">
    <property type="entry name" value="S-adenosyl-L-methionine-dependent methyltransferases"/>
    <property type="match status" value="1"/>
</dbReference>
<dbReference type="InterPro" id="IPR025714">
    <property type="entry name" value="Methyltranfer_dom"/>
</dbReference>
<dbReference type="CDD" id="cd02440">
    <property type="entry name" value="AdoMet_MTases"/>
    <property type="match status" value="1"/>
</dbReference>
<evidence type="ECO:0000313" key="7">
    <source>
        <dbReference type="EMBL" id="PTB75362.1"/>
    </source>
</evidence>
<proteinExistence type="inferred from homology"/>
<sequence>MSPSKPAHLDPSELGTKEYWDKLYATELTNHAANPSDTGTNWFDDSNAEGRIVAYLGGLLEDDDDKNREILAGRKEPLTQEGAAILDLGCGNGELLFALRDDGWEGTMLGVDYSAQSVELARRIGATRDAVDAADDEEEKKEEAEGKQVPPVNFLEWNLLTGPLSPSDPSSPLHFAPSPESLFDIVLDKGTFDAISLSATSSPNETHPCEIYRQRLLQLLNPRGGIFLVTSCNWTEKELRGWFEDDKDGELRVVGRVEYPTFTFGGMKGQTISTLCFRRG</sequence>
<dbReference type="Gene3D" id="3.40.50.150">
    <property type="entry name" value="Vaccinia Virus protein VP39"/>
    <property type="match status" value="1"/>
</dbReference>
<comment type="subcellular location">
    <subcellularLocation>
        <location evidence="5">Cytoplasm</location>
    </subcellularLocation>
</comment>
<feature type="domain" description="Methyltransferase" evidence="6">
    <location>
        <begin position="81"/>
        <end position="124"/>
    </location>
</feature>
<dbReference type="GO" id="GO:0005737">
    <property type="term" value="C:cytoplasm"/>
    <property type="evidence" value="ECO:0007669"/>
    <property type="project" value="UniProtKB-SubCell"/>
</dbReference>
<keyword evidence="8" id="KW-1185">Reference proteome</keyword>
<dbReference type="Proteomes" id="UP000240760">
    <property type="component" value="Unassembled WGS sequence"/>
</dbReference>
<keyword evidence="3 5" id="KW-0808">Transferase</keyword>
<evidence type="ECO:0000313" key="8">
    <source>
        <dbReference type="Proteomes" id="UP000240760"/>
    </source>
</evidence>
<dbReference type="HAMAP" id="MF_03188">
    <property type="entry name" value="Methyltr_EFM4"/>
    <property type="match status" value="1"/>
</dbReference>
<dbReference type="STRING" id="983965.A0A2T4C1D1"/>
<dbReference type="OrthoDB" id="10069295at2759"/>
<reference evidence="7 8" key="1">
    <citation type="submission" date="2016-07" db="EMBL/GenBank/DDBJ databases">
        <title>Multiple horizontal gene transfer events from other fungi enriched the ability of initially mycotrophic Trichoderma (Ascomycota) to feed on dead plant biomass.</title>
        <authorList>
            <consortium name="DOE Joint Genome Institute"/>
            <person name="Aerts A."/>
            <person name="Atanasova L."/>
            <person name="Chenthamara K."/>
            <person name="Zhang J."/>
            <person name="Grujic M."/>
            <person name="Henrissat B."/>
            <person name="Kuo A."/>
            <person name="Salamov A."/>
            <person name="Lipzen A."/>
            <person name="Labutti K."/>
            <person name="Barry K."/>
            <person name="Miao Y."/>
            <person name="Rahimi M.J."/>
            <person name="Shen Q."/>
            <person name="Grigoriev I.V."/>
            <person name="Kubicek C.P."/>
            <person name="Druzhinina I.S."/>
        </authorList>
    </citation>
    <scope>NUCLEOTIDE SEQUENCE [LARGE SCALE GENOMIC DNA]</scope>
    <source>
        <strain evidence="7 8">ATCC 18648</strain>
    </source>
</reference>
<keyword evidence="4 5" id="KW-0949">S-adenosyl-L-methionine</keyword>
<dbReference type="GO" id="GO:0016192">
    <property type="term" value="P:vesicle-mediated transport"/>
    <property type="evidence" value="ECO:0007669"/>
    <property type="project" value="UniProtKB-UniRule"/>
</dbReference>
<dbReference type="Pfam" id="PF13847">
    <property type="entry name" value="Methyltransf_31"/>
    <property type="match status" value="1"/>
</dbReference>
<evidence type="ECO:0000256" key="5">
    <source>
        <dbReference type="HAMAP-Rule" id="MF_03188"/>
    </source>
</evidence>
<evidence type="ECO:0000256" key="3">
    <source>
        <dbReference type="ARBA" id="ARBA00022679"/>
    </source>
</evidence>
<dbReference type="EMBL" id="KZ679134">
    <property type="protein sequence ID" value="PTB75362.1"/>
    <property type="molecule type" value="Genomic_DNA"/>
</dbReference>
<comment type="similarity">
    <text evidence="5">Belongs to the class I-like SAM-binding methyltransferase superfamily. EFM4 family.</text>
</comment>
<keyword evidence="2 5" id="KW-0489">Methyltransferase</keyword>